<dbReference type="Gene3D" id="1.20.920.10">
    <property type="entry name" value="Bromodomain-like"/>
    <property type="match status" value="1"/>
</dbReference>
<feature type="domain" description="Bromo" evidence="4">
    <location>
        <begin position="64"/>
        <end position="134"/>
    </location>
</feature>
<feature type="region of interest" description="Disordered" evidence="3">
    <location>
        <begin position="600"/>
        <end position="629"/>
    </location>
</feature>
<gene>
    <name evidence="5" type="ORF">WJX81_002507</name>
</gene>
<organism evidence="5 6">
    <name type="scientific">Elliptochloris bilobata</name>
    <dbReference type="NCBI Taxonomy" id="381761"/>
    <lineage>
        <taxon>Eukaryota</taxon>
        <taxon>Viridiplantae</taxon>
        <taxon>Chlorophyta</taxon>
        <taxon>core chlorophytes</taxon>
        <taxon>Trebouxiophyceae</taxon>
        <taxon>Trebouxiophyceae incertae sedis</taxon>
        <taxon>Elliptochloris clade</taxon>
        <taxon>Elliptochloris</taxon>
    </lineage>
</organism>
<dbReference type="PRINTS" id="PR00503">
    <property type="entry name" value="BROMODOMAIN"/>
</dbReference>
<feature type="compositionally biased region" description="Low complexity" evidence="3">
    <location>
        <begin position="787"/>
        <end position="799"/>
    </location>
</feature>
<keyword evidence="1 2" id="KW-0103">Bromodomain</keyword>
<dbReference type="InterPro" id="IPR001487">
    <property type="entry name" value="Bromodomain"/>
</dbReference>
<reference evidence="5 6" key="1">
    <citation type="journal article" date="2024" name="Nat. Commun.">
        <title>Phylogenomics reveals the evolutionary origins of lichenization in chlorophyte algae.</title>
        <authorList>
            <person name="Puginier C."/>
            <person name="Libourel C."/>
            <person name="Otte J."/>
            <person name="Skaloud P."/>
            <person name="Haon M."/>
            <person name="Grisel S."/>
            <person name="Petersen M."/>
            <person name="Berrin J.G."/>
            <person name="Delaux P.M."/>
            <person name="Dal Grande F."/>
            <person name="Keller J."/>
        </authorList>
    </citation>
    <scope>NUCLEOTIDE SEQUENCE [LARGE SCALE GENOMIC DNA]</scope>
    <source>
        <strain evidence="5 6">SAG 245.80</strain>
    </source>
</reference>
<evidence type="ECO:0000256" key="1">
    <source>
        <dbReference type="ARBA" id="ARBA00023117"/>
    </source>
</evidence>
<dbReference type="CDD" id="cd04369">
    <property type="entry name" value="Bromodomain"/>
    <property type="match status" value="1"/>
</dbReference>
<dbReference type="Pfam" id="PF00439">
    <property type="entry name" value="Bromodomain"/>
    <property type="match status" value="1"/>
</dbReference>
<feature type="compositionally biased region" description="Pro residues" evidence="3">
    <location>
        <begin position="611"/>
        <end position="621"/>
    </location>
</feature>
<feature type="compositionally biased region" description="Basic residues" evidence="3">
    <location>
        <begin position="758"/>
        <end position="773"/>
    </location>
</feature>
<sequence>MAMAPPAGSLPATGRSRVQACAAVTDAPGATPGDAAAAAAAPMIDDAAGVAGIRALHELLGRWRRMDKLQHFLHPVTEAQAPGYHTFVTHPMSFDRMQEKVVANEYHTWRGFLADLELIFANAQHFNRPAHPVHKAAVELQTRCRKFLDERDGAALEKAAREGFARRHPGGLAAAAEEEAAQRRAAAAAAAEAAISAAATPRARNNGRPPPAKPCVQGGPLVGSLGGNSATPMLTTPVGPFGGALGATLLGPSLLARQSGGAAAAELPGAPAAARTCSFAEAALVAADDMQLDLHSDAGEGYSSFSDSDGEAAGERALGPGSGSGAGGSCIQRLGAAVEVRSWDARVSADAEGVAGGASRTELTVPVLLEHAFFAAMAGLRTTRQEVSQAVPGGLEGEDAKGFPARAHAALELCERHLAALRSQLAQPRLVAGPGRPPKRAAAPQKRAGGGRGRGRGGRSLLGLHSERSKRGRRDLDLADMVAPALGGSGGPRFVERVQSQPIATPQVRPLAERELAARRAIIARLRASTPDGAGNSSSEDTDDEAFTARHDPEETAEYVRNRVHKDGKVQRRTGSVRGVPKAVRQAIAALPDMARTPAARDAAGNSAALMPPPPPQPQPVPAAAGEAQAPMAGTPAVVVAPTTPNSGGPAMAAAAVGAAAAAAPLQFKGAPLRIPPTAASPSPPAVGPTAALANGAPDGLADGTTSGSKPVDAAPSSPPTSPPARLARGRSGGGGRGGGRRNGERPPSASGGDPMPRKKRGRPPGTTNRKRDRTNAVAGPGRGHKAPSAGARAAAAPAGGSGCCSDPCQGLAAQRRRLRGSSGDEAGGGDADRQANGVVPRAVLGGAV</sequence>
<dbReference type="AlphaFoldDB" id="A0AAW1SIR6"/>
<feature type="compositionally biased region" description="Basic and acidic residues" evidence="3">
    <location>
        <begin position="465"/>
        <end position="476"/>
    </location>
</feature>
<comment type="caution">
    <text evidence="5">The sequence shown here is derived from an EMBL/GenBank/DDBJ whole genome shotgun (WGS) entry which is preliminary data.</text>
</comment>
<feature type="region of interest" description="Disordered" evidence="3">
    <location>
        <begin position="428"/>
        <end position="476"/>
    </location>
</feature>
<feature type="region of interest" description="Disordered" evidence="3">
    <location>
        <begin position="301"/>
        <end position="326"/>
    </location>
</feature>
<accession>A0AAW1SIR6</accession>
<dbReference type="Proteomes" id="UP001445335">
    <property type="component" value="Unassembled WGS sequence"/>
</dbReference>
<dbReference type="PANTHER" id="PTHR22881:SF27">
    <property type="entry name" value="BROMODOMAIN CONTAINING 7_9"/>
    <property type="match status" value="1"/>
</dbReference>
<evidence type="ECO:0000259" key="4">
    <source>
        <dbReference type="PROSITE" id="PS50014"/>
    </source>
</evidence>
<protein>
    <recommendedName>
        <fullName evidence="4">Bromo domain-containing protein</fullName>
    </recommendedName>
</protein>
<name>A0AAW1SIR6_9CHLO</name>
<dbReference type="SMART" id="SM00297">
    <property type="entry name" value="BROMO"/>
    <property type="match status" value="1"/>
</dbReference>
<evidence type="ECO:0000313" key="5">
    <source>
        <dbReference type="EMBL" id="KAK9846369.1"/>
    </source>
</evidence>
<dbReference type="PANTHER" id="PTHR22881">
    <property type="entry name" value="BROMODOMAIN CONTAINING PROTEIN"/>
    <property type="match status" value="1"/>
</dbReference>
<dbReference type="PROSITE" id="PS50014">
    <property type="entry name" value="BROMODOMAIN_2"/>
    <property type="match status" value="1"/>
</dbReference>
<evidence type="ECO:0000313" key="6">
    <source>
        <dbReference type="Proteomes" id="UP001445335"/>
    </source>
</evidence>
<evidence type="ECO:0000256" key="3">
    <source>
        <dbReference type="SAM" id="MobiDB-lite"/>
    </source>
</evidence>
<dbReference type="SUPFAM" id="SSF47370">
    <property type="entry name" value="Bromodomain"/>
    <property type="match status" value="1"/>
</dbReference>
<feature type="region of interest" description="Disordered" evidence="3">
    <location>
        <begin position="675"/>
        <end position="849"/>
    </location>
</feature>
<dbReference type="EMBL" id="JALJOU010000001">
    <property type="protein sequence ID" value="KAK9846369.1"/>
    <property type="molecule type" value="Genomic_DNA"/>
</dbReference>
<dbReference type="InterPro" id="IPR036427">
    <property type="entry name" value="Bromodomain-like_sf"/>
</dbReference>
<keyword evidence="6" id="KW-1185">Reference proteome</keyword>
<proteinExistence type="predicted"/>
<dbReference type="InterPro" id="IPR051831">
    <property type="entry name" value="Bromodomain_contain_prot"/>
</dbReference>
<evidence type="ECO:0000256" key="2">
    <source>
        <dbReference type="PROSITE-ProRule" id="PRU00035"/>
    </source>
</evidence>
<feature type="region of interest" description="Disordered" evidence="3">
    <location>
        <begin position="529"/>
        <end position="548"/>
    </location>
</feature>